<reference evidence="6 7" key="1">
    <citation type="submission" date="2013-08" db="EMBL/GenBank/DDBJ databases">
        <authorList>
            <person name="Durkin A.S."/>
            <person name="Haft D.R."/>
            <person name="McCorrison J."/>
            <person name="Torralba M."/>
            <person name="Gillis M."/>
            <person name="Haft D.H."/>
            <person name="Methe B."/>
            <person name="Sutton G."/>
            <person name="Nelson K.E."/>
        </authorList>
    </citation>
    <scope>NUCLEOTIDE SEQUENCE [LARGE SCALE GENOMIC DNA]</scope>
    <source>
        <strain evidence="5 7">ATCC 35536</strain>
        <strain evidence="4 6">VPI DR56BR1116</strain>
    </source>
</reference>
<keyword evidence="2 4" id="KW-0418">Kinase</keyword>
<dbReference type="RefSeq" id="WP_021330304.1">
    <property type="nucleotide sequence ID" value="NZ_AUZJ01000034.1"/>
</dbReference>
<evidence type="ECO:0000256" key="2">
    <source>
        <dbReference type="ARBA" id="ARBA00022777"/>
    </source>
</evidence>
<keyword evidence="1" id="KW-0808">Transferase</keyword>
<evidence type="ECO:0000256" key="1">
    <source>
        <dbReference type="ARBA" id="ARBA00022679"/>
    </source>
</evidence>
<keyword evidence="7" id="KW-1185">Reference proteome</keyword>
<sequence>MQKGIIVAGPLILDRHYAVDTFPDEGRLVSVHDIHEDVGGTGNLIIDLAKIDAALPVRVSTVLGRGSAGRSIIKALDAYPNIDKSGIVKSDEGHTPLTIVIDADDTHQRTFFYYAGVSDTYGERHIDWDALEGDIFQLEYLLLTKGIDAPDGEYGTHAARILAQARRRSMKTSIDIVSRKGAYVKDIVCASLKYTDYCTINELEAQEVTGIPLESDGKIIKNAMRPVLEKIAEYGVSRWIIIHAASCSFGMDCATGACFTMPSLRFPHEKIKGKTGAGDAYCCGVLYAAYRGQSIIDAMKLGTACATCSLSEINGTDGMRAYGEALALYDAYKCSVEFEKL</sequence>
<dbReference type="InterPro" id="IPR011611">
    <property type="entry name" value="PfkB_dom"/>
</dbReference>
<dbReference type="EMBL" id="AUZJ01000034">
    <property type="protein sequence ID" value="ERF60716.1"/>
    <property type="molecule type" value="Genomic_DNA"/>
</dbReference>
<dbReference type="SUPFAM" id="SSF53613">
    <property type="entry name" value="Ribokinase-like"/>
    <property type="match status" value="1"/>
</dbReference>
<accession>U1FMP7</accession>
<comment type="caution">
    <text evidence="4">The sequence shown here is derived from an EMBL/GenBank/DDBJ whole genome shotgun (WGS) entry which is preliminary data.</text>
</comment>
<evidence type="ECO:0000313" key="7">
    <source>
        <dbReference type="Proteomes" id="UP000016646"/>
    </source>
</evidence>
<dbReference type="PANTHER" id="PTHR10584:SF166">
    <property type="entry name" value="RIBOKINASE"/>
    <property type="match status" value="1"/>
</dbReference>
<dbReference type="EMBL" id="AVQI01000012">
    <property type="protein sequence ID" value="ERK04814.1"/>
    <property type="molecule type" value="Genomic_DNA"/>
</dbReference>
<dbReference type="OrthoDB" id="9813569at2"/>
<evidence type="ECO:0000313" key="4">
    <source>
        <dbReference type="EMBL" id="ERF60716.1"/>
    </source>
</evidence>
<dbReference type="Proteomes" id="UP000016412">
    <property type="component" value="Unassembled WGS sequence"/>
</dbReference>
<dbReference type="GO" id="GO:0016301">
    <property type="term" value="F:kinase activity"/>
    <property type="evidence" value="ECO:0007669"/>
    <property type="project" value="UniProtKB-KW"/>
</dbReference>
<dbReference type="Proteomes" id="UP000016646">
    <property type="component" value="Unassembled WGS sequence"/>
</dbReference>
<feature type="domain" description="Carbohydrate kinase PfkB" evidence="3">
    <location>
        <begin position="6"/>
        <end position="317"/>
    </location>
</feature>
<evidence type="ECO:0000259" key="3">
    <source>
        <dbReference type="Pfam" id="PF00294"/>
    </source>
</evidence>
<gene>
    <name evidence="5" type="ORF">HMPREF0860_2235</name>
    <name evidence="4" type="ORF">HMPREF1325_2027</name>
</gene>
<dbReference type="PANTHER" id="PTHR10584">
    <property type="entry name" value="SUGAR KINASE"/>
    <property type="match status" value="1"/>
</dbReference>
<dbReference type="STRING" id="1125725.HMPREF1325_2027"/>
<organism evidence="4 6">
    <name type="scientific">Treponema socranskii subsp. socranskii VPI DR56BR1116 = ATCC 35536</name>
    <dbReference type="NCBI Taxonomy" id="1125725"/>
    <lineage>
        <taxon>Bacteria</taxon>
        <taxon>Pseudomonadati</taxon>
        <taxon>Spirochaetota</taxon>
        <taxon>Spirochaetia</taxon>
        <taxon>Spirochaetales</taxon>
        <taxon>Treponemataceae</taxon>
        <taxon>Treponema</taxon>
    </lineage>
</organism>
<dbReference type="InterPro" id="IPR029056">
    <property type="entry name" value="Ribokinase-like"/>
</dbReference>
<dbReference type="eggNOG" id="COG0524">
    <property type="taxonomic scope" value="Bacteria"/>
</dbReference>
<proteinExistence type="predicted"/>
<evidence type="ECO:0000313" key="5">
    <source>
        <dbReference type="EMBL" id="ERK04814.1"/>
    </source>
</evidence>
<name>U1FMP7_TRESO</name>
<dbReference type="PATRIC" id="fig|1125725.3.peg.1279"/>
<dbReference type="Pfam" id="PF00294">
    <property type="entry name" value="PfkB"/>
    <property type="match status" value="1"/>
</dbReference>
<dbReference type="Gene3D" id="3.40.1190.20">
    <property type="match status" value="1"/>
</dbReference>
<dbReference type="AlphaFoldDB" id="U1FMP7"/>
<dbReference type="GO" id="GO:0005829">
    <property type="term" value="C:cytosol"/>
    <property type="evidence" value="ECO:0007669"/>
    <property type="project" value="TreeGrafter"/>
</dbReference>
<protein>
    <submittedName>
        <fullName evidence="4">Carbohydrate kinase, PfkB family</fullName>
    </submittedName>
</protein>
<evidence type="ECO:0000313" key="6">
    <source>
        <dbReference type="Proteomes" id="UP000016412"/>
    </source>
</evidence>